<dbReference type="PRINTS" id="PR00411">
    <property type="entry name" value="PNDRDTASEI"/>
</dbReference>
<feature type="compositionally biased region" description="Low complexity" evidence="3">
    <location>
        <begin position="462"/>
        <end position="476"/>
    </location>
</feature>
<proteinExistence type="inferred from homology"/>
<dbReference type="Pfam" id="PF01571">
    <property type="entry name" value="GCV_T"/>
    <property type="match status" value="1"/>
</dbReference>
<dbReference type="GO" id="GO:0008115">
    <property type="term" value="F:sarcosine oxidase activity"/>
    <property type="evidence" value="ECO:0007669"/>
    <property type="project" value="UniProtKB-EC"/>
</dbReference>
<evidence type="ECO:0000259" key="6">
    <source>
        <dbReference type="Pfam" id="PF17806"/>
    </source>
</evidence>
<dbReference type="Pfam" id="PF13510">
    <property type="entry name" value="Fer2_4"/>
    <property type="match status" value="1"/>
</dbReference>
<evidence type="ECO:0000256" key="1">
    <source>
        <dbReference type="ARBA" id="ARBA00008609"/>
    </source>
</evidence>
<dbReference type="InterPro" id="IPR041854">
    <property type="entry name" value="BFD-like_2Fe2S-bd_dom_sf"/>
</dbReference>
<dbReference type="InterPro" id="IPR027266">
    <property type="entry name" value="TrmE/GcvT-like"/>
</dbReference>
<evidence type="ECO:0000259" key="4">
    <source>
        <dbReference type="Pfam" id="PF01571"/>
    </source>
</evidence>
<feature type="region of interest" description="Disordered" evidence="3">
    <location>
        <begin position="460"/>
        <end position="483"/>
    </location>
</feature>
<feature type="domain" description="Aminomethyltransferase C-terminal" evidence="5">
    <location>
        <begin position="878"/>
        <end position="953"/>
    </location>
</feature>
<comment type="similarity">
    <text evidence="1">Belongs to the GcvT family.</text>
</comment>
<evidence type="ECO:0000313" key="7">
    <source>
        <dbReference type="EMBL" id="CAA9368804.1"/>
    </source>
</evidence>
<dbReference type="Gene3D" id="1.10.10.1100">
    <property type="entry name" value="BFD-like [2Fe-2S]-binding domain"/>
    <property type="match status" value="1"/>
</dbReference>
<evidence type="ECO:0000256" key="3">
    <source>
        <dbReference type="SAM" id="MobiDB-lite"/>
    </source>
</evidence>
<dbReference type="Gene3D" id="3.30.1360.120">
    <property type="entry name" value="Probable tRNA modification gtpase trme, domain 1"/>
    <property type="match status" value="1"/>
</dbReference>
<gene>
    <name evidence="7" type="ORF">AVDCRST_MAG21-497</name>
</gene>
<evidence type="ECO:0000256" key="2">
    <source>
        <dbReference type="ARBA" id="ARBA00023002"/>
    </source>
</evidence>
<dbReference type="Gene3D" id="3.50.50.60">
    <property type="entry name" value="FAD/NAD(P)-binding domain"/>
    <property type="match status" value="1"/>
</dbReference>
<dbReference type="InterPro" id="IPR041117">
    <property type="entry name" value="SoxA_A3"/>
</dbReference>
<dbReference type="EC" id="1.5.3.1" evidence="7"/>
<dbReference type="Pfam" id="PF08669">
    <property type="entry name" value="GCV_T_C"/>
    <property type="match status" value="1"/>
</dbReference>
<dbReference type="SUPFAM" id="SSF51905">
    <property type="entry name" value="FAD/NAD(P)-binding domain"/>
    <property type="match status" value="1"/>
</dbReference>
<dbReference type="SUPFAM" id="SSF103025">
    <property type="entry name" value="Folate-binding domain"/>
    <property type="match status" value="1"/>
</dbReference>
<sequence>MSSLTRPVLRRGGTTPTMSNRLAPQPGEVIDRSSSLTFTWNGRAYPAYDGDTIVSALAACGQDVFSRSFKYHRPRGLLTASYLDPGCLMQVGDEPNVRGAHRLVAAGMDARSQDTWPSLALDVKAANELVRRALPAGFYYKTFMSPGWLWPAYERVLERFSHGGVVAADPDDVAVRGRYDKRYAHPDVLVAGGGPAGMAAAIGAADSGASVMLVEEDHDLGGHLRYGDAADLAALHELRSRVHASPHIEVLTDAVALGRYDDNLVPVLQRRLPGVDERLVKARAKVLVAAPGLIERPYVFAGNDVPGVMLSTAVRRLVNLYAVKPGERAVVLTANSAGAAAAADLERVGVDVVRVEDARSGGDIVRVHGRGRVRAVELGGGERVECDLVVTATGWTAPVSLLTMAGHVPAYDEMAARFRPDMAQLSGDVLATGGVVGDGTTEELAAHADAIGKEAARRATEGAKATRGGAVGAGRVEPTGPRLLPSLPVESHPALFRGQTHGIVDFSEDVSSKDLVTAVQEGYRSAELAKRYTTATMGAAQGKLETVNTVAVIAEATGRTISDTGTTTWRPPYAPITLGALAGRRREPRRLSSIQPWHERHGAVPMLAGAWVRPDHYGDPAGEATAVRNAVGIIDVTPIGKLDLQGPDVSRLLNLVYVNKWSKLEVGRVRYGVMCAEDGVVIDDGVTGRLGDEHYLMSTTSSGAAAVWEWLESWLQTEHPDWRVHVTPVTTSYTSINVAGPRSRELVGRVIEDVDVGPEAFPYMHVRQGRLAGVPGCVVWRIGFTGELGYELHVPAGYGLHVWETLLEQGKDLGVRPFGVEAQRMLRLEKGHLIIGQDTDGLTRASGAALDGLVKLDKDDFVGRPELSWQQGASEGLRLVGLRTATPSVVPAEGSQLVTTDGHIYGRVTSSRMSPTLGRSVCLAQVETRFAEPGTEVSVTLPDGAKVHAVVTEALAQVDPQGERLRG</sequence>
<feature type="domain" description="GCVT N-terminal" evidence="4">
    <location>
        <begin position="596"/>
        <end position="858"/>
    </location>
</feature>
<evidence type="ECO:0000259" key="5">
    <source>
        <dbReference type="Pfam" id="PF08669"/>
    </source>
</evidence>
<dbReference type="Gene3D" id="3.10.20.440">
    <property type="entry name" value="2Fe-2S iron-sulphur cluster binding domain, sarcosine oxidase, alpha subunit, N-terminal domain"/>
    <property type="match status" value="1"/>
</dbReference>
<dbReference type="InterPro" id="IPR042204">
    <property type="entry name" value="2Fe-2S-bd_N"/>
</dbReference>
<dbReference type="Pfam" id="PF17806">
    <property type="entry name" value="SO_alpha_A3"/>
    <property type="match status" value="1"/>
</dbReference>
<feature type="region of interest" description="Disordered" evidence="3">
    <location>
        <begin position="1"/>
        <end position="26"/>
    </location>
</feature>
<dbReference type="AlphaFoldDB" id="A0A6J4MWV6"/>
<dbReference type="InterPro" id="IPR006222">
    <property type="entry name" value="GCVT_N"/>
</dbReference>
<dbReference type="Pfam" id="PF12831">
    <property type="entry name" value="FAD_oxidored"/>
    <property type="match status" value="1"/>
</dbReference>
<organism evidence="7">
    <name type="scientific">uncultured Nocardioidaceae bacterium</name>
    <dbReference type="NCBI Taxonomy" id="253824"/>
    <lineage>
        <taxon>Bacteria</taxon>
        <taxon>Bacillati</taxon>
        <taxon>Actinomycetota</taxon>
        <taxon>Actinomycetes</taxon>
        <taxon>Propionibacteriales</taxon>
        <taxon>Nocardioidaceae</taxon>
        <taxon>environmental samples</taxon>
    </lineage>
</organism>
<protein>
    <submittedName>
        <fullName evidence="7">Sarcosine oxidase alpha subunit</fullName>
        <ecNumber evidence="7">1.5.3.1</ecNumber>
    </submittedName>
</protein>
<dbReference type="InterPro" id="IPR028896">
    <property type="entry name" value="GcvT/YgfZ/DmdA"/>
</dbReference>
<keyword evidence="2 7" id="KW-0560">Oxidoreductase</keyword>
<reference evidence="7" key="1">
    <citation type="submission" date="2020-02" db="EMBL/GenBank/DDBJ databases">
        <authorList>
            <person name="Meier V. D."/>
        </authorList>
    </citation>
    <scope>NUCLEOTIDE SEQUENCE</scope>
    <source>
        <strain evidence="7">AVDCRST_MAG21</strain>
    </source>
</reference>
<dbReference type="InterPro" id="IPR029043">
    <property type="entry name" value="GcvT/YgfZ_C"/>
</dbReference>
<dbReference type="SUPFAM" id="SSF101790">
    <property type="entry name" value="Aminomethyltransferase beta-barrel domain"/>
    <property type="match status" value="1"/>
</dbReference>
<dbReference type="EMBL" id="CADCUL010000055">
    <property type="protein sequence ID" value="CAA9368804.1"/>
    <property type="molecule type" value="Genomic_DNA"/>
</dbReference>
<dbReference type="InterPro" id="IPR013977">
    <property type="entry name" value="GcvT_C"/>
</dbReference>
<dbReference type="InterPro" id="IPR036188">
    <property type="entry name" value="FAD/NAD-bd_sf"/>
</dbReference>
<name>A0A6J4MWV6_9ACTN</name>
<dbReference type="PANTHER" id="PTHR43757">
    <property type="entry name" value="AMINOMETHYLTRANSFERASE"/>
    <property type="match status" value="1"/>
</dbReference>
<dbReference type="PANTHER" id="PTHR43757:SF2">
    <property type="entry name" value="AMINOMETHYLTRANSFERASE, MITOCHONDRIAL"/>
    <property type="match status" value="1"/>
</dbReference>
<feature type="domain" description="SoxA A3" evidence="6">
    <location>
        <begin position="503"/>
        <end position="584"/>
    </location>
</feature>
<accession>A0A6J4MWV6</accession>